<dbReference type="Gene3D" id="3.10.310.30">
    <property type="match status" value="1"/>
</dbReference>
<feature type="domain" description="Single-stranded-DNA-specific exonuclease RecJ C-terminal" evidence="9">
    <location>
        <begin position="657"/>
        <end position="815"/>
    </location>
</feature>
<dbReference type="PANTHER" id="PTHR30255:SF2">
    <property type="entry name" value="SINGLE-STRANDED-DNA-SPECIFIC EXONUCLEASE RECJ"/>
    <property type="match status" value="1"/>
</dbReference>
<organism evidence="11 12">
    <name type="scientific">Cohnella herbarum</name>
    <dbReference type="NCBI Taxonomy" id="2728023"/>
    <lineage>
        <taxon>Bacteria</taxon>
        <taxon>Bacillati</taxon>
        <taxon>Bacillota</taxon>
        <taxon>Bacilli</taxon>
        <taxon>Bacillales</taxon>
        <taxon>Paenibacillaceae</taxon>
        <taxon>Cohnella</taxon>
    </lineage>
</organism>
<dbReference type="GO" id="GO:0006310">
    <property type="term" value="P:DNA recombination"/>
    <property type="evidence" value="ECO:0007669"/>
    <property type="project" value="InterPro"/>
</dbReference>
<sequence>MIHSKYRWDIPSYDEGTVSGLAAEFKVSRLVAGVLASRGWTPSEATSAFLHPAIDQLLDPFAMKGMSTAVERISLAVREGERIRVYGDYDADGVTSTALMIRLLNELGANFDTYIPHRSREGYGLNINAIDLAVEAGVRLLITVDNGISAVEQIAYAMQRGIDVIVTDHHEPPEILPEAIALVNPKQKDCPYPFKGLCGAGVVFKLAHAMLGRPVIEYADLAAIGTIADLMPLSGENRIIARLGLAQMRRNPIAGIRALCKVAGLKAEDLTSGRIGFSLAPRLNAGGRLEHADTAVKLLAAVHDEEAERFAEDLDRLNLERQALVEQTVIEADEMWQRQCAADEGKRRNVIVLAKEGWNAGIAGLVASKLVERYYRPAIILATDAETGLCKGSARSIEGFDLYEALTDCADLMEHYGGHQAAAGMTLSRDNVSELAERLHVLAGERLSAEDWQPKRRVDLVIPLSEVSLKSVDQLADLEPFGNGNPTPRVMIKDVTIRESRTMGKEDKHLRLTVEQSGQSLEMVAFGMGNQRSRLLPGVQIDFLGELSVNEWNGNRKVQAMLQDFRSRQLLLKDRRKERDFWTEVENAILSDPSRMAIGCATAILYKEAVTRFGHSGIAICLYHEGGIDLGAVAETAASVSATNSVLAASFGDEDGQNFQSNEQWRHLLLLGLPASEMEIRTLKRWLSPEQGLESVTVYADPRMERASRAAQIPDRKQFGEVYSLCRNKGSWLDSPDGFLQDTALKTGHTLSTIRMIHEVFIELGFIAADGSSRKIVPNPPRRELEDSPRYRKATELAVGTRLVELTTEELRKWFTACHTTSSGAV</sequence>
<dbReference type="GO" id="GO:0008409">
    <property type="term" value="F:5'-3' exonuclease activity"/>
    <property type="evidence" value="ECO:0007669"/>
    <property type="project" value="InterPro"/>
</dbReference>
<evidence type="ECO:0000256" key="6">
    <source>
        <dbReference type="SAM" id="Coils"/>
    </source>
</evidence>
<feature type="domain" description="DDH" evidence="7">
    <location>
        <begin position="82"/>
        <end position="226"/>
    </location>
</feature>
<evidence type="ECO:0000256" key="5">
    <source>
        <dbReference type="ARBA" id="ARBA00022839"/>
    </source>
</evidence>
<dbReference type="EMBL" id="CP051680">
    <property type="protein sequence ID" value="QJD81823.1"/>
    <property type="molecule type" value="Genomic_DNA"/>
</dbReference>
<dbReference type="InterPro" id="IPR038763">
    <property type="entry name" value="DHH_sf"/>
</dbReference>
<dbReference type="RefSeq" id="WP_169278129.1">
    <property type="nucleotide sequence ID" value="NZ_CP051680.1"/>
</dbReference>
<keyword evidence="6" id="KW-0175">Coiled coil</keyword>
<dbReference type="Pfam" id="PF17768">
    <property type="entry name" value="RecJ_OB"/>
    <property type="match status" value="1"/>
</dbReference>
<evidence type="ECO:0000256" key="4">
    <source>
        <dbReference type="ARBA" id="ARBA00022801"/>
    </source>
</evidence>
<dbReference type="SUPFAM" id="SSF64182">
    <property type="entry name" value="DHH phosphoesterases"/>
    <property type="match status" value="1"/>
</dbReference>
<dbReference type="InterPro" id="IPR051673">
    <property type="entry name" value="SSDNA_exonuclease_RecJ"/>
</dbReference>
<protein>
    <recommendedName>
        <fullName evidence="2">Single-stranded-DNA-specific exonuclease RecJ</fullName>
    </recommendedName>
</protein>
<gene>
    <name evidence="11" type="primary">recJ</name>
    <name evidence="11" type="ORF">HH215_00605</name>
</gene>
<dbReference type="GO" id="GO:0006281">
    <property type="term" value="P:DNA repair"/>
    <property type="evidence" value="ECO:0007669"/>
    <property type="project" value="InterPro"/>
</dbReference>
<dbReference type="InterPro" id="IPR004610">
    <property type="entry name" value="RecJ"/>
</dbReference>
<feature type="coiled-coil region" evidence="6">
    <location>
        <begin position="300"/>
        <end position="327"/>
    </location>
</feature>
<dbReference type="NCBIfam" id="TIGR00644">
    <property type="entry name" value="recJ"/>
    <property type="match status" value="1"/>
</dbReference>
<evidence type="ECO:0000313" key="12">
    <source>
        <dbReference type="Proteomes" id="UP000502248"/>
    </source>
</evidence>
<dbReference type="InterPro" id="IPR041122">
    <property type="entry name" value="RecJ_OB"/>
</dbReference>
<evidence type="ECO:0000259" key="10">
    <source>
        <dbReference type="Pfam" id="PF17768"/>
    </source>
</evidence>
<dbReference type="Pfam" id="PF02272">
    <property type="entry name" value="DHHA1"/>
    <property type="match status" value="1"/>
</dbReference>
<reference evidence="11 12" key="1">
    <citation type="submission" date="2020-04" db="EMBL/GenBank/DDBJ databases">
        <title>Genome sequencing of novel species.</title>
        <authorList>
            <person name="Heo J."/>
            <person name="Kim S.-J."/>
            <person name="Kim J.-S."/>
            <person name="Hong S.-B."/>
            <person name="Kwon S.-W."/>
        </authorList>
    </citation>
    <scope>NUCLEOTIDE SEQUENCE [LARGE SCALE GENOMIC DNA]</scope>
    <source>
        <strain evidence="11 12">MFER-1</strain>
    </source>
</reference>
<dbReference type="InterPro" id="IPR003156">
    <property type="entry name" value="DHHA1_dom"/>
</dbReference>
<evidence type="ECO:0000259" key="9">
    <source>
        <dbReference type="Pfam" id="PF10141"/>
    </source>
</evidence>
<comment type="similarity">
    <text evidence="1">Belongs to the RecJ family.</text>
</comment>
<dbReference type="InterPro" id="IPR018779">
    <property type="entry name" value="RecJ_C"/>
</dbReference>
<keyword evidence="4" id="KW-0378">Hydrolase</keyword>
<name>A0A7Z2VEP7_9BACL</name>
<accession>A0A7Z2VEP7</accession>
<dbReference type="InterPro" id="IPR001667">
    <property type="entry name" value="DDH_dom"/>
</dbReference>
<dbReference type="PANTHER" id="PTHR30255">
    <property type="entry name" value="SINGLE-STRANDED-DNA-SPECIFIC EXONUCLEASE RECJ"/>
    <property type="match status" value="1"/>
</dbReference>
<evidence type="ECO:0000259" key="8">
    <source>
        <dbReference type="Pfam" id="PF02272"/>
    </source>
</evidence>
<dbReference type="Pfam" id="PF01368">
    <property type="entry name" value="DHH"/>
    <property type="match status" value="1"/>
</dbReference>
<evidence type="ECO:0000256" key="1">
    <source>
        <dbReference type="ARBA" id="ARBA00005915"/>
    </source>
</evidence>
<keyword evidence="5 11" id="KW-0269">Exonuclease</keyword>
<feature type="domain" description="RecJ OB" evidence="10">
    <location>
        <begin position="458"/>
        <end position="564"/>
    </location>
</feature>
<evidence type="ECO:0000313" key="11">
    <source>
        <dbReference type="EMBL" id="QJD81823.1"/>
    </source>
</evidence>
<keyword evidence="3" id="KW-0540">Nuclease</keyword>
<evidence type="ECO:0000256" key="2">
    <source>
        <dbReference type="ARBA" id="ARBA00019841"/>
    </source>
</evidence>
<evidence type="ECO:0000256" key="3">
    <source>
        <dbReference type="ARBA" id="ARBA00022722"/>
    </source>
</evidence>
<keyword evidence="12" id="KW-1185">Reference proteome</keyword>
<dbReference type="Pfam" id="PF10141">
    <property type="entry name" value="ssDNA-exonuc_C"/>
    <property type="match status" value="1"/>
</dbReference>
<dbReference type="KEGG" id="cheb:HH215_00605"/>
<proteinExistence type="inferred from homology"/>
<dbReference type="GO" id="GO:0003676">
    <property type="term" value="F:nucleic acid binding"/>
    <property type="evidence" value="ECO:0007669"/>
    <property type="project" value="InterPro"/>
</dbReference>
<dbReference type="Gene3D" id="3.90.1640.30">
    <property type="match status" value="1"/>
</dbReference>
<dbReference type="Proteomes" id="UP000502248">
    <property type="component" value="Chromosome"/>
</dbReference>
<evidence type="ECO:0000259" key="7">
    <source>
        <dbReference type="Pfam" id="PF01368"/>
    </source>
</evidence>
<dbReference type="AlphaFoldDB" id="A0A7Z2VEP7"/>
<feature type="domain" description="DHHA1" evidence="8">
    <location>
        <begin position="349"/>
        <end position="439"/>
    </location>
</feature>